<dbReference type="Gene3D" id="3.40.630.30">
    <property type="match status" value="1"/>
</dbReference>
<evidence type="ECO:0000256" key="2">
    <source>
        <dbReference type="ARBA" id="ARBA00023315"/>
    </source>
</evidence>
<comment type="caution">
    <text evidence="4">The sequence shown here is derived from an EMBL/GenBank/DDBJ whole genome shotgun (WGS) entry which is preliminary data.</text>
</comment>
<dbReference type="AlphaFoldDB" id="A0A917DVC8"/>
<keyword evidence="5" id="KW-1185">Reference proteome</keyword>
<keyword evidence="2" id="KW-0012">Acyltransferase</keyword>
<dbReference type="Pfam" id="PF13673">
    <property type="entry name" value="Acetyltransf_10"/>
    <property type="match status" value="1"/>
</dbReference>
<name>A0A917DVC8_9BACT</name>
<reference evidence="4" key="2">
    <citation type="submission" date="2020-09" db="EMBL/GenBank/DDBJ databases">
        <authorList>
            <person name="Sun Q."/>
            <person name="Zhou Y."/>
        </authorList>
    </citation>
    <scope>NUCLEOTIDE SEQUENCE</scope>
    <source>
        <strain evidence="4">CGMCC 1.15958</strain>
    </source>
</reference>
<dbReference type="PROSITE" id="PS51186">
    <property type="entry name" value="GNAT"/>
    <property type="match status" value="1"/>
</dbReference>
<evidence type="ECO:0000259" key="3">
    <source>
        <dbReference type="PROSITE" id="PS51186"/>
    </source>
</evidence>
<dbReference type="PANTHER" id="PTHR43877:SF2">
    <property type="entry name" value="AMINOALKYLPHOSPHONATE N-ACETYLTRANSFERASE-RELATED"/>
    <property type="match status" value="1"/>
</dbReference>
<dbReference type="InterPro" id="IPR016181">
    <property type="entry name" value="Acyl_CoA_acyltransferase"/>
</dbReference>
<protein>
    <submittedName>
        <fullName evidence="4">N-acetyltransferase</fullName>
    </submittedName>
</protein>
<sequence length="170" mass="19279">MISAATIQDIPELNILINSAYRGESSKKGWTTEEHLLGGIRTDEENLSELLQKENVTILKYTENNQIIGSVYLEKQDKKLYLGMLTVSPELQGGGVGKKLMQAAEDFARNTQLNKISMTVISVRKELIAYYERRGYKNTGETKPFPMTDPKFGLPKQFLEFIVMEKEIAQ</sequence>
<organism evidence="4 5">
    <name type="scientific">Emticicia aquatilis</name>
    <dbReference type="NCBI Taxonomy" id="1537369"/>
    <lineage>
        <taxon>Bacteria</taxon>
        <taxon>Pseudomonadati</taxon>
        <taxon>Bacteroidota</taxon>
        <taxon>Cytophagia</taxon>
        <taxon>Cytophagales</taxon>
        <taxon>Leadbetterellaceae</taxon>
        <taxon>Emticicia</taxon>
    </lineage>
</organism>
<dbReference type="SUPFAM" id="SSF55729">
    <property type="entry name" value="Acyl-CoA N-acyltransferases (Nat)"/>
    <property type="match status" value="1"/>
</dbReference>
<gene>
    <name evidence="4" type="ORF">GCM10011514_42750</name>
</gene>
<accession>A0A917DVC8</accession>
<keyword evidence="1" id="KW-0808">Transferase</keyword>
<dbReference type="Proteomes" id="UP000609064">
    <property type="component" value="Unassembled WGS sequence"/>
</dbReference>
<dbReference type="GO" id="GO:0016747">
    <property type="term" value="F:acyltransferase activity, transferring groups other than amino-acyl groups"/>
    <property type="evidence" value="ECO:0007669"/>
    <property type="project" value="InterPro"/>
</dbReference>
<reference evidence="4" key="1">
    <citation type="journal article" date="2014" name="Int. J. Syst. Evol. Microbiol.">
        <title>Complete genome sequence of Corynebacterium casei LMG S-19264T (=DSM 44701T), isolated from a smear-ripened cheese.</title>
        <authorList>
            <consortium name="US DOE Joint Genome Institute (JGI-PGF)"/>
            <person name="Walter F."/>
            <person name="Albersmeier A."/>
            <person name="Kalinowski J."/>
            <person name="Ruckert C."/>
        </authorList>
    </citation>
    <scope>NUCLEOTIDE SEQUENCE</scope>
    <source>
        <strain evidence="4">CGMCC 1.15958</strain>
    </source>
</reference>
<proteinExistence type="predicted"/>
<dbReference type="CDD" id="cd04301">
    <property type="entry name" value="NAT_SF"/>
    <property type="match status" value="1"/>
</dbReference>
<feature type="domain" description="N-acetyltransferase" evidence="3">
    <location>
        <begin position="1"/>
        <end position="169"/>
    </location>
</feature>
<evidence type="ECO:0000256" key="1">
    <source>
        <dbReference type="ARBA" id="ARBA00022679"/>
    </source>
</evidence>
<dbReference type="InterPro" id="IPR050832">
    <property type="entry name" value="Bact_Acetyltransf"/>
</dbReference>
<dbReference type="PANTHER" id="PTHR43877">
    <property type="entry name" value="AMINOALKYLPHOSPHONATE N-ACETYLTRANSFERASE-RELATED-RELATED"/>
    <property type="match status" value="1"/>
</dbReference>
<dbReference type="EMBL" id="BMKK01000010">
    <property type="protein sequence ID" value="GGD74109.1"/>
    <property type="molecule type" value="Genomic_DNA"/>
</dbReference>
<dbReference type="RefSeq" id="WP_188769215.1">
    <property type="nucleotide sequence ID" value="NZ_BMKK01000010.1"/>
</dbReference>
<evidence type="ECO:0000313" key="4">
    <source>
        <dbReference type="EMBL" id="GGD74109.1"/>
    </source>
</evidence>
<dbReference type="InterPro" id="IPR000182">
    <property type="entry name" value="GNAT_dom"/>
</dbReference>
<evidence type="ECO:0000313" key="5">
    <source>
        <dbReference type="Proteomes" id="UP000609064"/>
    </source>
</evidence>